<dbReference type="Proteomes" id="UP001388366">
    <property type="component" value="Unassembled WGS sequence"/>
</dbReference>
<proteinExistence type="predicted"/>
<evidence type="ECO:0000313" key="2">
    <source>
        <dbReference type="EMBL" id="MEM5551631.1"/>
    </source>
</evidence>
<name>A0ABU9U5H0_9GAMM</name>
<evidence type="ECO:0000313" key="3">
    <source>
        <dbReference type="Proteomes" id="UP001388366"/>
    </source>
</evidence>
<keyword evidence="1" id="KW-0732">Signal</keyword>
<accession>A0ABU9U5H0</accession>
<comment type="caution">
    <text evidence="2">The sequence shown here is derived from an EMBL/GenBank/DDBJ whole genome shotgun (WGS) entry which is preliminary data.</text>
</comment>
<feature type="signal peptide" evidence="1">
    <location>
        <begin position="1"/>
        <end position="21"/>
    </location>
</feature>
<gene>
    <name evidence="2" type="ORF">WNY63_12920</name>
</gene>
<keyword evidence="3" id="KW-1185">Reference proteome</keyword>
<sequence>MPKVILSLLTFIMMFTAHANAAKNTTLHIKIMTDFAPQLDNSPQNIATGMMLKLEQQLNGAVSLTFIPASRLREWQQLHKFTDVCLYNKVKNPEREKNALFNRYPIMAFPSNRLVVLNHPELPKDITLSDAINKHKLIIGITKGRSYGEKIDAFIATNSDAFMPLPGTTSALRLSHMLFQNKIDAIIEYSAVFISRHSKDPRMSNIRYLTINKVEQAIFGYIACSPSKEGKKAINLFDTALQEPSIFKDIIDVHKAAFPHTEQAVLIRALEKAYKQ</sequence>
<reference evidence="2 3" key="1">
    <citation type="submission" date="2024-03" db="EMBL/GenBank/DDBJ databases">
        <title>Community enrichment and isolation of bacterial strains for fucoidan degradation.</title>
        <authorList>
            <person name="Sichert A."/>
        </authorList>
    </citation>
    <scope>NUCLEOTIDE SEQUENCE [LARGE SCALE GENOMIC DNA]</scope>
    <source>
        <strain evidence="2 3">AS81</strain>
    </source>
</reference>
<dbReference type="RefSeq" id="WP_342884055.1">
    <property type="nucleotide sequence ID" value="NZ_JBBMQU010000022.1"/>
</dbReference>
<dbReference type="EMBL" id="JBBMQU010000022">
    <property type="protein sequence ID" value="MEM5551631.1"/>
    <property type="molecule type" value="Genomic_DNA"/>
</dbReference>
<organism evidence="2 3">
    <name type="scientific">Pseudoalteromonas neustonica</name>
    <dbReference type="NCBI Taxonomy" id="1840331"/>
    <lineage>
        <taxon>Bacteria</taxon>
        <taxon>Pseudomonadati</taxon>
        <taxon>Pseudomonadota</taxon>
        <taxon>Gammaproteobacteria</taxon>
        <taxon>Alteromonadales</taxon>
        <taxon>Pseudoalteromonadaceae</taxon>
        <taxon>Pseudoalteromonas</taxon>
    </lineage>
</organism>
<dbReference type="SUPFAM" id="SSF53850">
    <property type="entry name" value="Periplasmic binding protein-like II"/>
    <property type="match status" value="1"/>
</dbReference>
<evidence type="ECO:0000256" key="1">
    <source>
        <dbReference type="SAM" id="SignalP"/>
    </source>
</evidence>
<feature type="chain" id="PRO_5045963468" evidence="1">
    <location>
        <begin position="22"/>
        <end position="276"/>
    </location>
</feature>
<protein>
    <submittedName>
        <fullName evidence="2">ABC transporter substrate-binding protein</fullName>
    </submittedName>
</protein>